<evidence type="ECO:0000313" key="1">
    <source>
        <dbReference type="EMBL" id="TID19811.1"/>
    </source>
</evidence>
<evidence type="ECO:0000313" key="2">
    <source>
        <dbReference type="Proteomes" id="UP000307173"/>
    </source>
</evidence>
<dbReference type="OrthoDB" id="4018368at2759"/>
<proteinExistence type="predicted"/>
<gene>
    <name evidence="1" type="ORF">CANINC_003694</name>
</gene>
<name>A0A4T0WYD1_9ASCO</name>
<reference evidence="1 2" key="1">
    <citation type="journal article" date="2019" name="Front. Genet.">
        <title>Whole-Genome Sequencing of the Opportunistic Yeast Pathogen Candida inconspicua Uncovers Its Hybrid Origin.</title>
        <authorList>
            <person name="Mixao V."/>
            <person name="Hansen A.P."/>
            <person name="Saus E."/>
            <person name="Boekhout T."/>
            <person name="Lass-Florl C."/>
            <person name="Gabaldon T."/>
        </authorList>
    </citation>
    <scope>NUCLEOTIDE SEQUENCE [LARGE SCALE GENOMIC DNA]</scope>
    <source>
        <strain evidence="1 2">CBS 180</strain>
    </source>
</reference>
<accession>A0A4T0WYD1</accession>
<dbReference type="Proteomes" id="UP000307173">
    <property type="component" value="Unassembled WGS sequence"/>
</dbReference>
<sequence length="171" mass="18853">MSIAMTLRNETASSITNDVVSIQGPLPSSNSCESEIKLFAYSTDFNRTGITHYHEGAGIDYLFLTGNDSPKYIFNKCNRQIYVLLAGSYKQYLSEIDGFVQLTVAGPAGDFALHNVSGAHFLSVDGETDGWQACKNTNDPYNFSKTLYQLTFDGHGYSDCITVIVKAEYVQ</sequence>
<protein>
    <submittedName>
        <fullName evidence="1">Uncharacterized protein</fullName>
    </submittedName>
</protein>
<comment type="caution">
    <text evidence="1">The sequence shown here is derived from an EMBL/GenBank/DDBJ whole genome shotgun (WGS) entry which is preliminary data.</text>
</comment>
<dbReference type="AlphaFoldDB" id="A0A4T0WYD1"/>
<organism evidence="1 2">
    <name type="scientific">Pichia inconspicua</name>
    <dbReference type="NCBI Taxonomy" id="52247"/>
    <lineage>
        <taxon>Eukaryota</taxon>
        <taxon>Fungi</taxon>
        <taxon>Dikarya</taxon>
        <taxon>Ascomycota</taxon>
        <taxon>Saccharomycotina</taxon>
        <taxon>Pichiomycetes</taxon>
        <taxon>Pichiales</taxon>
        <taxon>Pichiaceae</taxon>
        <taxon>Pichia</taxon>
    </lineage>
</organism>
<keyword evidence="2" id="KW-1185">Reference proteome</keyword>
<dbReference type="EMBL" id="SELW01000594">
    <property type="protein sequence ID" value="TID19811.1"/>
    <property type="molecule type" value="Genomic_DNA"/>
</dbReference>